<keyword evidence="4" id="KW-0547">Nucleotide-binding</keyword>
<evidence type="ECO:0000256" key="8">
    <source>
        <dbReference type="ARBA" id="ARBA00051245"/>
    </source>
</evidence>
<evidence type="ECO:0000313" key="11">
    <source>
        <dbReference type="Proteomes" id="UP000244930"/>
    </source>
</evidence>
<keyword evidence="3" id="KW-0808">Transferase</keyword>
<comment type="similarity">
    <text evidence="1">Belongs to the CpsD/CapB family.</text>
</comment>
<dbReference type="NCBIfam" id="TIGR01007">
    <property type="entry name" value="eps_fam"/>
    <property type="match status" value="1"/>
</dbReference>
<evidence type="ECO:0000256" key="7">
    <source>
        <dbReference type="ARBA" id="ARBA00023137"/>
    </source>
</evidence>
<dbReference type="Gene3D" id="3.40.50.300">
    <property type="entry name" value="P-loop containing nucleotide triphosphate hydrolases"/>
    <property type="match status" value="1"/>
</dbReference>
<evidence type="ECO:0000313" key="10">
    <source>
        <dbReference type="EMBL" id="AWI77013.1"/>
    </source>
</evidence>
<keyword evidence="11" id="KW-1185">Reference proteome</keyword>
<dbReference type="SUPFAM" id="SSF52540">
    <property type="entry name" value="P-loop containing nucleoside triphosphate hydrolases"/>
    <property type="match status" value="1"/>
</dbReference>
<dbReference type="Proteomes" id="UP000244930">
    <property type="component" value="Chromosome"/>
</dbReference>
<keyword evidence="7" id="KW-0829">Tyrosine-protein kinase</keyword>
<evidence type="ECO:0000256" key="2">
    <source>
        <dbReference type="ARBA" id="ARBA00011903"/>
    </source>
</evidence>
<dbReference type="AlphaFoldDB" id="A0A2U8GUR6"/>
<protein>
    <recommendedName>
        <fullName evidence="2">non-specific protein-tyrosine kinase</fullName>
        <ecNumber evidence="2">2.7.10.2</ecNumber>
    </recommendedName>
</protein>
<dbReference type="GO" id="GO:0005524">
    <property type="term" value="F:ATP binding"/>
    <property type="evidence" value="ECO:0007669"/>
    <property type="project" value="UniProtKB-KW"/>
</dbReference>
<dbReference type="InterPro" id="IPR005702">
    <property type="entry name" value="Wzc-like_C"/>
</dbReference>
<keyword evidence="5" id="KW-0418">Kinase</keyword>
<dbReference type="GO" id="GO:0005886">
    <property type="term" value="C:plasma membrane"/>
    <property type="evidence" value="ECO:0007669"/>
    <property type="project" value="TreeGrafter"/>
</dbReference>
<reference evidence="10 11" key="1">
    <citation type="submission" date="2017-06" db="EMBL/GenBank/DDBJ databases">
        <title>Azoarcus.</title>
        <authorList>
            <person name="Woo J.-H."/>
            <person name="Kim H.-S."/>
        </authorList>
    </citation>
    <scope>NUCLEOTIDE SEQUENCE [LARGE SCALE GENOMIC DNA]</scope>
    <source>
        <strain evidence="10 11">TSPY31</strain>
    </source>
</reference>
<evidence type="ECO:0000256" key="5">
    <source>
        <dbReference type="ARBA" id="ARBA00022777"/>
    </source>
</evidence>
<evidence type="ECO:0000256" key="1">
    <source>
        <dbReference type="ARBA" id="ARBA00007316"/>
    </source>
</evidence>
<dbReference type="InterPro" id="IPR050445">
    <property type="entry name" value="Bact_polysacc_biosynth/exp"/>
</dbReference>
<dbReference type="EC" id="2.7.10.2" evidence="2"/>
<dbReference type="InterPro" id="IPR025669">
    <property type="entry name" value="AAA_dom"/>
</dbReference>
<dbReference type="PANTHER" id="PTHR32309:SF13">
    <property type="entry name" value="FERRIC ENTEROBACTIN TRANSPORT PROTEIN FEPE"/>
    <property type="match status" value="1"/>
</dbReference>
<evidence type="ECO:0000256" key="6">
    <source>
        <dbReference type="ARBA" id="ARBA00022840"/>
    </source>
</evidence>
<name>A0A2U8GUR6_9RHOO</name>
<accession>A0A2U8GUR6</accession>
<sequence>MSLIEKAVQRLDALKQASGVEEQVAPQAERVVNEVAHDPVLDAGRTSSSVPLADPVPTPNPSVSRDVHIDLQRLGAMGMVTPDVPRSAIAEEFRLIKRPLLRNATVSGPAEIENGSLIMVTSAMPGEGKSFTAINLAVSMAMELDYTVLLVDADVSRPSVLNRLGLPPERGLMDVLSGEVSDLGDVLLRTNIEKLSILPAGMPHPRATEMLASESMNRLLEQIANRYADRIIVFDSPPLLVTTEARVLATHMGQVVIVVEAGHTTHATVKQALATIENCPVKLMVLNKSRENAAGSYYGYGYGYGAEPRSEAA</sequence>
<dbReference type="GO" id="GO:0004715">
    <property type="term" value="F:non-membrane spanning protein tyrosine kinase activity"/>
    <property type="evidence" value="ECO:0007669"/>
    <property type="project" value="UniProtKB-EC"/>
</dbReference>
<evidence type="ECO:0000259" key="9">
    <source>
        <dbReference type="Pfam" id="PF13614"/>
    </source>
</evidence>
<gene>
    <name evidence="10" type="ORF">CEW83_18720</name>
</gene>
<proteinExistence type="inferred from homology"/>
<dbReference type="InterPro" id="IPR027417">
    <property type="entry name" value="P-loop_NTPase"/>
</dbReference>
<dbReference type="CDD" id="cd05387">
    <property type="entry name" value="BY-kinase"/>
    <property type="match status" value="1"/>
</dbReference>
<dbReference type="RefSeq" id="WP_108950713.1">
    <property type="nucleotide sequence ID" value="NZ_CP022187.1"/>
</dbReference>
<dbReference type="Pfam" id="PF13614">
    <property type="entry name" value="AAA_31"/>
    <property type="match status" value="1"/>
</dbReference>
<organism evidence="10 11">
    <name type="scientific">Parazoarcus communis</name>
    <dbReference type="NCBI Taxonomy" id="41977"/>
    <lineage>
        <taxon>Bacteria</taxon>
        <taxon>Pseudomonadati</taxon>
        <taxon>Pseudomonadota</taxon>
        <taxon>Betaproteobacteria</taxon>
        <taxon>Rhodocyclales</taxon>
        <taxon>Zoogloeaceae</taxon>
        <taxon>Parazoarcus</taxon>
    </lineage>
</organism>
<feature type="domain" description="AAA" evidence="9">
    <location>
        <begin position="118"/>
        <end position="279"/>
    </location>
</feature>
<dbReference type="EMBL" id="CP022187">
    <property type="protein sequence ID" value="AWI77013.1"/>
    <property type="molecule type" value="Genomic_DNA"/>
</dbReference>
<dbReference type="KEGG" id="acom:CEW83_18720"/>
<dbReference type="NCBIfam" id="TIGR03018">
    <property type="entry name" value="pepcterm_TyrKin"/>
    <property type="match status" value="1"/>
</dbReference>
<evidence type="ECO:0000256" key="3">
    <source>
        <dbReference type="ARBA" id="ARBA00022679"/>
    </source>
</evidence>
<evidence type="ECO:0000256" key="4">
    <source>
        <dbReference type="ARBA" id="ARBA00022741"/>
    </source>
</evidence>
<keyword evidence="6" id="KW-0067">ATP-binding</keyword>
<dbReference type="PANTHER" id="PTHR32309">
    <property type="entry name" value="TYROSINE-PROTEIN KINASE"/>
    <property type="match status" value="1"/>
</dbReference>
<comment type="catalytic activity">
    <reaction evidence="8">
        <text>L-tyrosyl-[protein] + ATP = O-phospho-L-tyrosyl-[protein] + ADP + H(+)</text>
        <dbReference type="Rhea" id="RHEA:10596"/>
        <dbReference type="Rhea" id="RHEA-COMP:10136"/>
        <dbReference type="Rhea" id="RHEA-COMP:20101"/>
        <dbReference type="ChEBI" id="CHEBI:15378"/>
        <dbReference type="ChEBI" id="CHEBI:30616"/>
        <dbReference type="ChEBI" id="CHEBI:46858"/>
        <dbReference type="ChEBI" id="CHEBI:61978"/>
        <dbReference type="ChEBI" id="CHEBI:456216"/>
        <dbReference type="EC" id="2.7.10.2"/>
    </reaction>
</comment>